<dbReference type="RefSeq" id="WP_317041630.1">
    <property type="nucleotide sequence ID" value="NZ_FPAM01000010.1"/>
</dbReference>
<gene>
    <name evidence="2" type="ORF">RG47T_3545</name>
</gene>
<dbReference type="EMBL" id="MPPL01000001">
    <property type="protein sequence ID" value="OKS88081.1"/>
    <property type="molecule type" value="Genomic_DNA"/>
</dbReference>
<evidence type="ECO:0000313" key="2">
    <source>
        <dbReference type="EMBL" id="OKS88081.1"/>
    </source>
</evidence>
<sequence length="788" mass="90497">MSVKHSYQWTYILLVALYFPVTLFAQQTKINGKVIDAETKLPLAYVSVTFFKSTVGTSTDSRGNFSLKADNAFTQVKISYSGYATFYAPVIPGKTQTINVELISNTRKLNEVIIRSAKRGKYRNKDNPAVELIRQVIAHKEQNRPENNAYVQYKEYDKLQLSLANLSPALSDKKFFRKYKFFLDNRDTTMVPGKSLLPIYLDEKLTQVYYRKNPKKKKNIVLAQKNINLANYIDNEGIAKYYKHLLYDVDIYSNDVYLLSKLFLSPIAGTAPTFYKFFITDTITVNNSKVIELSFTPRNSSDLLFEGKIYITMDGNYAVQKAIIYINKNININFVRSMNVSLDFEQNTNGRYHLSKSNILVDFGLNQNGKGGAIGNRTITIKDYLGDKALPDSTYAGQEAVIADNANKRTDDYWAQNRLDTLTTAEAKVYHNIDTLQTIPSYKRTIALVTFVIAGYKSFGPFELGPANTFYSFNPIEGLKLRVGGRTTPELSKRYYFETYAAYGFKDERWKYFLSGTYSFNSNSIYKFPQNYIRGSFERDTRIPGDPLQFVVENNFLLSFKRGNNDKYLYNDFYKLDYVKEFQSHFSYTLGFRNLTQSPAGSLSFINHVGGVNVNHSSLTSTEATVGLRYAPHEEFYQDRIYRIPIPNKYPVLALDFTEGIKDAFGGEYNYQTLHARLDKHLYLSQLGYADVSLEGGHIFGKLPYPLLTIHRANQTYSFDPDAYNLMNFLEFVSDHYESFNYTQHFNGFFLNKIPLFKRLKWRETASFKALYGGVSNQTAPWLIPVPN</sequence>
<evidence type="ECO:0000313" key="3">
    <source>
        <dbReference type="Proteomes" id="UP000186720"/>
    </source>
</evidence>
<organism evidence="2 3">
    <name type="scientific">Mucilaginibacter polytrichastri</name>
    <dbReference type="NCBI Taxonomy" id="1302689"/>
    <lineage>
        <taxon>Bacteria</taxon>
        <taxon>Pseudomonadati</taxon>
        <taxon>Bacteroidota</taxon>
        <taxon>Sphingobacteriia</taxon>
        <taxon>Sphingobacteriales</taxon>
        <taxon>Sphingobacteriaceae</taxon>
        <taxon>Mucilaginibacter</taxon>
    </lineage>
</organism>
<dbReference type="STRING" id="1302689.RG47T_3545"/>
<feature type="transmembrane region" description="Helical" evidence="1">
    <location>
        <begin position="6"/>
        <end position="25"/>
    </location>
</feature>
<evidence type="ECO:0000256" key="1">
    <source>
        <dbReference type="SAM" id="Phobius"/>
    </source>
</evidence>
<dbReference type="AlphaFoldDB" id="A0A1Q6A270"/>
<dbReference type="Gene3D" id="2.60.40.1120">
    <property type="entry name" value="Carboxypeptidase-like, regulatory domain"/>
    <property type="match status" value="1"/>
</dbReference>
<protein>
    <submittedName>
        <fullName evidence="2">Uncharacterized protein</fullName>
    </submittedName>
</protein>
<comment type="caution">
    <text evidence="2">The sequence shown here is derived from an EMBL/GenBank/DDBJ whole genome shotgun (WGS) entry which is preliminary data.</text>
</comment>
<keyword evidence="1" id="KW-0812">Transmembrane</keyword>
<dbReference type="Pfam" id="PF13715">
    <property type="entry name" value="CarbopepD_reg_2"/>
    <property type="match status" value="1"/>
</dbReference>
<proteinExistence type="predicted"/>
<dbReference type="Pfam" id="PF18939">
    <property type="entry name" value="DUF5686"/>
    <property type="match status" value="1"/>
</dbReference>
<dbReference type="InterPro" id="IPR008969">
    <property type="entry name" value="CarboxyPept-like_regulatory"/>
</dbReference>
<dbReference type="Proteomes" id="UP000186720">
    <property type="component" value="Unassembled WGS sequence"/>
</dbReference>
<dbReference type="SUPFAM" id="SSF49464">
    <property type="entry name" value="Carboxypeptidase regulatory domain-like"/>
    <property type="match status" value="1"/>
</dbReference>
<reference evidence="2 3" key="1">
    <citation type="submission" date="2016-11" db="EMBL/GenBank/DDBJ databases">
        <title>Whole Genome Sequencing of Mucilaginibacter polytrichastri RG4-7(T) isolated from the moss sample.</title>
        <authorList>
            <person name="Li Y."/>
        </authorList>
    </citation>
    <scope>NUCLEOTIDE SEQUENCE [LARGE SCALE GENOMIC DNA]</scope>
    <source>
        <strain evidence="2 3">RG4-7</strain>
    </source>
</reference>
<keyword evidence="1" id="KW-1133">Transmembrane helix</keyword>
<dbReference type="InterPro" id="IPR043741">
    <property type="entry name" value="DUF5686"/>
</dbReference>
<keyword evidence="3" id="KW-1185">Reference proteome</keyword>
<keyword evidence="1" id="KW-0472">Membrane</keyword>
<name>A0A1Q6A270_9SPHI</name>
<accession>A0A1Q6A270</accession>